<dbReference type="InterPro" id="IPR052346">
    <property type="entry name" value="O-mannosyl-transferase_TMTC"/>
</dbReference>
<reference evidence="4" key="1">
    <citation type="submission" date="2018-05" db="EMBL/GenBank/DDBJ databases">
        <authorList>
            <person name="Lanie J.A."/>
            <person name="Ng W.-L."/>
            <person name="Kazmierczak K.M."/>
            <person name="Andrzejewski T.M."/>
            <person name="Davidsen T.M."/>
            <person name="Wayne K.J."/>
            <person name="Tettelin H."/>
            <person name="Glass J.I."/>
            <person name="Rusch D."/>
            <person name="Podicherti R."/>
            <person name="Tsui H.-C.T."/>
            <person name="Winkler M.E."/>
        </authorList>
    </citation>
    <scope>NUCLEOTIDE SEQUENCE</scope>
</reference>
<dbReference type="Gene3D" id="1.25.40.10">
    <property type="entry name" value="Tetratricopeptide repeat domain"/>
    <property type="match status" value="1"/>
</dbReference>
<keyword evidence="2" id="KW-0802">TPR repeat</keyword>
<dbReference type="EMBL" id="UINC01058677">
    <property type="protein sequence ID" value="SVB81216.1"/>
    <property type="molecule type" value="Genomic_DNA"/>
</dbReference>
<evidence type="ECO:0000256" key="2">
    <source>
        <dbReference type="ARBA" id="ARBA00022803"/>
    </source>
</evidence>
<feature type="transmembrane region" description="Helical" evidence="3">
    <location>
        <begin position="88"/>
        <end position="105"/>
    </location>
</feature>
<feature type="transmembrane region" description="Helical" evidence="3">
    <location>
        <begin position="386"/>
        <end position="409"/>
    </location>
</feature>
<sequence>NQTMKTAICIFLAVATFSVYLQVKDHEFIDYDDKALISQNWNIKSGLSKESVIWAFTTTLSGSWEPITWLSHILGYQLYGSSPKNHHLINLFFHITNAVLLFIVLLRMTGALWQSGFVACMFALHPMNVESVAWLIERNMLLCTLFWLLTMLVYIHYTEKPSIKRYSLVILFFTLGLMSKSMIVTLPFVLLMMDYWPLKRLKVNQKKYNDKFEMDFVVKRSEVLRLVLEKIPLLILSLGLSITIFNLAEGYEGTDYMAAVSFFGRLNNGMVSYLEYLAKTVWPTGLAVIYPHPLNTLAAWKGILCGMALLGVTFFSIRFIKKSPYFAFGWFWYLGVLVPVIGIFVQVGGELAMADRYAYLPLIGIFIIIAWGLPELIARWRHREKILSISAGIIISMLMATTWVQLSYWKNSIDLFKRAISVANKKDPNFKNPNHALLYNHLGLVFYNMGKPEESTSHYEMAIKIAPDLAMAHTNLGIS</sequence>
<dbReference type="SUPFAM" id="SSF48452">
    <property type="entry name" value="TPR-like"/>
    <property type="match status" value="1"/>
</dbReference>
<feature type="transmembrane region" description="Helical" evidence="3">
    <location>
        <begin position="324"/>
        <end position="345"/>
    </location>
</feature>
<evidence type="ECO:0000313" key="4">
    <source>
        <dbReference type="EMBL" id="SVB81216.1"/>
    </source>
</evidence>
<gene>
    <name evidence="4" type="ORF">METZ01_LOCUS234070</name>
</gene>
<dbReference type="PROSITE" id="PS50005">
    <property type="entry name" value="TPR"/>
    <property type="match status" value="1"/>
</dbReference>
<feature type="non-terminal residue" evidence="4">
    <location>
        <position position="479"/>
    </location>
</feature>
<organism evidence="4">
    <name type="scientific">marine metagenome</name>
    <dbReference type="NCBI Taxonomy" id="408172"/>
    <lineage>
        <taxon>unclassified sequences</taxon>
        <taxon>metagenomes</taxon>
        <taxon>ecological metagenomes</taxon>
    </lineage>
</organism>
<evidence type="ECO:0000256" key="3">
    <source>
        <dbReference type="SAM" id="Phobius"/>
    </source>
</evidence>
<keyword evidence="3" id="KW-0812">Transmembrane</keyword>
<dbReference type="InterPro" id="IPR011990">
    <property type="entry name" value="TPR-like_helical_dom_sf"/>
</dbReference>
<accession>A0A382H1M6</accession>
<feature type="transmembrane region" description="Helical" evidence="3">
    <location>
        <begin position="169"/>
        <end position="192"/>
    </location>
</feature>
<feature type="transmembrane region" description="Helical" evidence="3">
    <location>
        <begin position="298"/>
        <end position="317"/>
    </location>
</feature>
<feature type="transmembrane region" description="Helical" evidence="3">
    <location>
        <begin position="357"/>
        <end position="374"/>
    </location>
</feature>
<dbReference type="SMART" id="SM00028">
    <property type="entry name" value="TPR"/>
    <property type="match status" value="1"/>
</dbReference>
<protein>
    <submittedName>
        <fullName evidence="4">Uncharacterized protein</fullName>
    </submittedName>
</protein>
<feature type="transmembrane region" description="Helical" evidence="3">
    <location>
        <begin position="139"/>
        <end position="157"/>
    </location>
</feature>
<keyword evidence="1" id="KW-0677">Repeat</keyword>
<evidence type="ECO:0000256" key="1">
    <source>
        <dbReference type="ARBA" id="ARBA00022737"/>
    </source>
</evidence>
<dbReference type="PANTHER" id="PTHR44227:SF3">
    <property type="entry name" value="PROTEIN O-MANNOSYL-TRANSFERASE TMTC4"/>
    <property type="match status" value="1"/>
</dbReference>
<dbReference type="InterPro" id="IPR019734">
    <property type="entry name" value="TPR_rpt"/>
</dbReference>
<proteinExistence type="predicted"/>
<dbReference type="AlphaFoldDB" id="A0A382H1M6"/>
<keyword evidence="3" id="KW-0472">Membrane</keyword>
<keyword evidence="3" id="KW-1133">Transmembrane helix</keyword>
<name>A0A382H1M6_9ZZZZ</name>
<feature type="non-terminal residue" evidence="4">
    <location>
        <position position="1"/>
    </location>
</feature>
<dbReference type="PANTHER" id="PTHR44227">
    <property type="match status" value="1"/>
</dbReference>